<dbReference type="EMBL" id="CP000504">
    <property type="protein sequence ID" value="ABL88478.1"/>
    <property type="molecule type" value="Genomic_DNA"/>
</dbReference>
<dbReference type="HOGENOM" id="CLU_1801764_0_0_2"/>
<organism evidence="1 2">
    <name type="scientific">Pyrobaculum islandicum (strain DSM 4184 / JCM 9189 / GEO3)</name>
    <dbReference type="NCBI Taxonomy" id="384616"/>
    <lineage>
        <taxon>Archaea</taxon>
        <taxon>Thermoproteota</taxon>
        <taxon>Thermoprotei</taxon>
        <taxon>Thermoproteales</taxon>
        <taxon>Thermoproteaceae</taxon>
        <taxon>Pyrobaculum</taxon>
    </lineage>
</organism>
<dbReference type="OrthoDB" id="25976at2157"/>
<dbReference type="GeneID" id="4616337"/>
<evidence type="ECO:0000313" key="2">
    <source>
        <dbReference type="Proteomes" id="UP000002595"/>
    </source>
</evidence>
<evidence type="ECO:0000313" key="1">
    <source>
        <dbReference type="EMBL" id="ABL88478.1"/>
    </source>
</evidence>
<protein>
    <submittedName>
        <fullName evidence="1">Uncharacterized protein</fullName>
    </submittedName>
</protein>
<proteinExistence type="predicted"/>
<name>A1RU46_PYRIL</name>
<reference evidence="1" key="1">
    <citation type="submission" date="2006-12" db="EMBL/GenBank/DDBJ databases">
        <title>Complete sequence of Pyrobaculum islandicum DSM 4184.</title>
        <authorList>
            <person name="Copeland A."/>
            <person name="Lucas S."/>
            <person name="Lapidus A."/>
            <person name="Barry K."/>
            <person name="Detter J.C."/>
            <person name="Glavina del Rio T."/>
            <person name="Dalin E."/>
            <person name="Tice H."/>
            <person name="Pitluck S."/>
            <person name="Meincke L."/>
            <person name="Brettin T."/>
            <person name="Bruce D."/>
            <person name="Han C."/>
            <person name="Tapia R."/>
            <person name="Gilna P."/>
            <person name="Schmutz J."/>
            <person name="Larimer F."/>
            <person name="Land M."/>
            <person name="Hauser L."/>
            <person name="Kyrpides N."/>
            <person name="Mikhailova N."/>
            <person name="Cozen A.E."/>
            <person name="Fitz-Gibbon S.T."/>
            <person name="House C.H."/>
            <person name="Saltikov C."/>
            <person name="Lowe T."/>
            <person name="Richardson P."/>
        </authorList>
    </citation>
    <scope>NUCLEOTIDE SEQUENCE [LARGE SCALE GENOMIC DNA]</scope>
    <source>
        <strain evidence="1">DSM 4184</strain>
    </source>
</reference>
<dbReference type="RefSeq" id="WP_011763053.1">
    <property type="nucleotide sequence ID" value="NC_008701.1"/>
</dbReference>
<accession>A1RU46</accession>
<gene>
    <name evidence="1" type="ordered locus">Pisl_1315</name>
</gene>
<dbReference type="eggNOG" id="arCOG05493">
    <property type="taxonomic scope" value="Archaea"/>
</dbReference>
<keyword evidence="2" id="KW-1185">Reference proteome</keyword>
<sequence length="143" mass="16219">MYRVYERRVEVPIRISKGADEQARLRKLERWPREAGTTVVLDESGSNFSKLTQIYATDYGLEIGEKKWDIKTEGDSIKARLEIPLLKGREVKGLAVMEAAIPKAPVGEEGNNYVYKAEVLYYIEIDEQILAESTTSGMVEFSL</sequence>
<dbReference type="STRING" id="384616.Pisl_1315"/>
<dbReference type="AlphaFoldDB" id="A1RU46"/>
<dbReference type="KEGG" id="pis:Pisl_1315"/>
<dbReference type="Proteomes" id="UP000002595">
    <property type="component" value="Chromosome"/>
</dbReference>